<protein>
    <submittedName>
        <fullName evidence="1">Uncharacterized protein</fullName>
    </submittedName>
</protein>
<gene>
    <name evidence="1" type="ORF">MERR_LOCUS3888</name>
</gene>
<name>A0A6D2HMN7_9BRAS</name>
<accession>A0A6D2HMN7</accession>
<evidence type="ECO:0000313" key="1">
    <source>
        <dbReference type="EMBL" id="CAA7016653.1"/>
    </source>
</evidence>
<dbReference type="Proteomes" id="UP000467841">
    <property type="component" value="Unassembled WGS sequence"/>
</dbReference>
<reference evidence="1" key="1">
    <citation type="submission" date="2020-01" db="EMBL/GenBank/DDBJ databases">
        <authorList>
            <person name="Mishra B."/>
        </authorList>
    </citation>
    <scope>NUCLEOTIDE SEQUENCE [LARGE SCALE GENOMIC DNA]</scope>
</reference>
<sequence length="86" mass="9596">MMIPPSMVNQRFPIGKDDLGFPLFSPRMANLCALPRISLSLSISLCFSSTKRFPVAIIFFCYTVDGLSKASLLLRLWISLDADPRS</sequence>
<proteinExistence type="predicted"/>
<dbReference type="EMBL" id="CACVBM020000244">
    <property type="protein sequence ID" value="CAA7016653.1"/>
    <property type="molecule type" value="Genomic_DNA"/>
</dbReference>
<evidence type="ECO:0000313" key="2">
    <source>
        <dbReference type="Proteomes" id="UP000467841"/>
    </source>
</evidence>
<comment type="caution">
    <text evidence="1">The sequence shown here is derived from an EMBL/GenBank/DDBJ whole genome shotgun (WGS) entry which is preliminary data.</text>
</comment>
<keyword evidence="2" id="KW-1185">Reference proteome</keyword>
<organism evidence="1 2">
    <name type="scientific">Microthlaspi erraticum</name>
    <dbReference type="NCBI Taxonomy" id="1685480"/>
    <lineage>
        <taxon>Eukaryota</taxon>
        <taxon>Viridiplantae</taxon>
        <taxon>Streptophyta</taxon>
        <taxon>Embryophyta</taxon>
        <taxon>Tracheophyta</taxon>
        <taxon>Spermatophyta</taxon>
        <taxon>Magnoliopsida</taxon>
        <taxon>eudicotyledons</taxon>
        <taxon>Gunneridae</taxon>
        <taxon>Pentapetalae</taxon>
        <taxon>rosids</taxon>
        <taxon>malvids</taxon>
        <taxon>Brassicales</taxon>
        <taxon>Brassicaceae</taxon>
        <taxon>Coluteocarpeae</taxon>
        <taxon>Microthlaspi</taxon>
    </lineage>
</organism>
<dbReference type="AlphaFoldDB" id="A0A6D2HMN7"/>